<keyword evidence="2" id="KW-1185">Reference proteome</keyword>
<dbReference type="RefSeq" id="WP_280653899.1">
    <property type="nucleotide sequence ID" value="NZ_JANQDH010000037.1"/>
</dbReference>
<reference evidence="1 2" key="1">
    <citation type="journal article" date="2023" name="J. Phycol.">
        <title>Chrysosporum ovalisporum is synonymous with the true-branching cyanobacterium Umezakia natans (Nostocales/Aphanizomenonaceae).</title>
        <authorList>
            <person name="McGregor G.B."/>
            <person name="Sendall B.C."/>
            <person name="Niiyama Y."/>
            <person name="Tuji A."/>
            <person name="Willis A."/>
        </authorList>
    </citation>
    <scope>NUCLEOTIDE SEQUENCE [LARGE SCALE GENOMIC DNA]</scope>
    <source>
        <strain evidence="1 2">ANA360D</strain>
    </source>
</reference>
<comment type="caution">
    <text evidence="1">The sequence shown here is derived from an EMBL/GenBank/DDBJ whole genome shotgun (WGS) entry which is preliminary data.</text>
</comment>
<evidence type="ECO:0000313" key="1">
    <source>
        <dbReference type="EMBL" id="MDH6059889.1"/>
    </source>
</evidence>
<dbReference type="Proteomes" id="UP001159387">
    <property type="component" value="Unassembled WGS sequence"/>
</dbReference>
<dbReference type="EMBL" id="JANQDH010000037">
    <property type="protein sequence ID" value="MDH6059889.1"/>
    <property type="molecule type" value="Genomic_DNA"/>
</dbReference>
<sequence length="474" mass="54070">MNNLSIFFGNKTKSLRWLFVILVITFVTSCTPVAVRDKLKCEIPPVNSKPSKSDDLKVAIYVDGSGSMLGYVKDGKTNYVKALNTIRQVFELIGQLPVEYYRNDNPNQKITSSEYYSYAGSALFYDGSNTKFKPVSSPIDAAIIPPPINGKKMTVIITDLEQNKGDVTKLTKKIQDIYFNLDSKDYAVGVWAIKSEFNGTVYIQEANSLKTFTYSSGKQADKFRPFYILFIGPYQDIKYYFEYITKYDSQDLMANSNLIIFHPENIITGISGLETLPTIKVPGVNRLISLVKNGVSLTKGNDPGELLQIGDLNQESLTIDYSIPFYPAEYSLLIDTDKNYINAKLEVEKFDEFEQKFKVVNSSDVNSAFQLTNWDLRESKLNFSALIDPNKFPEPGVYKFKFDVFAPRLQAPMWWKDWDWEARVNDQDGTKTQNLQEFLIGLKNRTEILQSEKLNNSEVNNWLIGRFCYGVKKN</sequence>
<accession>A0AA43GQR0</accession>
<gene>
    <name evidence="1" type="ORF">NWP17_05470</name>
</gene>
<evidence type="ECO:0000313" key="2">
    <source>
        <dbReference type="Proteomes" id="UP001159387"/>
    </source>
</evidence>
<proteinExistence type="predicted"/>
<name>A0AA43GQR0_9CYAN</name>
<organism evidence="1 2">
    <name type="scientific">Chrysosporum bergii ANA360D</name>
    <dbReference type="NCBI Taxonomy" id="617107"/>
    <lineage>
        <taxon>Bacteria</taxon>
        <taxon>Bacillati</taxon>
        <taxon>Cyanobacteriota</taxon>
        <taxon>Cyanophyceae</taxon>
        <taxon>Nostocales</taxon>
        <taxon>Nodulariaceae</taxon>
        <taxon>Chrysosporum</taxon>
    </lineage>
</organism>
<protein>
    <submittedName>
        <fullName evidence="1">Uncharacterized protein</fullName>
    </submittedName>
</protein>
<dbReference type="AlphaFoldDB" id="A0AA43GQR0"/>